<name>A0A3G9ISI8_9BACL</name>
<dbReference type="AlphaFoldDB" id="A0A3G9ISI8"/>
<dbReference type="KEGG" id="pbk:Back11_03100"/>
<dbReference type="Pfam" id="PF00563">
    <property type="entry name" value="EAL"/>
    <property type="match status" value="1"/>
</dbReference>
<dbReference type="SUPFAM" id="SSF141868">
    <property type="entry name" value="EAL domain-like"/>
    <property type="match status" value="1"/>
</dbReference>
<dbReference type="PANTHER" id="PTHR33121">
    <property type="entry name" value="CYCLIC DI-GMP PHOSPHODIESTERASE PDEF"/>
    <property type="match status" value="1"/>
</dbReference>
<dbReference type="InterPro" id="IPR050706">
    <property type="entry name" value="Cyclic-di-GMP_PDE-like"/>
</dbReference>
<dbReference type="InterPro" id="IPR035919">
    <property type="entry name" value="EAL_sf"/>
</dbReference>
<evidence type="ECO:0000313" key="1">
    <source>
        <dbReference type="EMBL" id="BBH18965.1"/>
    </source>
</evidence>
<reference evidence="1 2" key="1">
    <citation type="submission" date="2018-11" db="EMBL/GenBank/DDBJ databases">
        <title>Complete genome sequence of Paenibacillus baekrokdamisoli strain KCTC 33723.</title>
        <authorList>
            <person name="Kang S.W."/>
            <person name="Lee K.C."/>
            <person name="Kim K.K."/>
            <person name="Kim J.S."/>
            <person name="Kim D.S."/>
            <person name="Ko S.H."/>
            <person name="Yang S.H."/>
            <person name="Lee J.S."/>
        </authorList>
    </citation>
    <scope>NUCLEOTIDE SEQUENCE [LARGE SCALE GENOMIC DNA]</scope>
    <source>
        <strain evidence="1 2">KCTC 33723</strain>
    </source>
</reference>
<dbReference type="GO" id="GO:0071111">
    <property type="term" value="F:cyclic-guanylate-specific phosphodiesterase activity"/>
    <property type="evidence" value="ECO:0007669"/>
    <property type="project" value="InterPro"/>
</dbReference>
<protein>
    <submittedName>
        <fullName evidence="1">Uncharacterized protein</fullName>
    </submittedName>
</protein>
<dbReference type="EMBL" id="AP019308">
    <property type="protein sequence ID" value="BBH18965.1"/>
    <property type="molecule type" value="Genomic_DNA"/>
</dbReference>
<accession>A0A3G9ISI8</accession>
<dbReference type="PROSITE" id="PS50883">
    <property type="entry name" value="EAL"/>
    <property type="match status" value="1"/>
</dbReference>
<dbReference type="InterPro" id="IPR001633">
    <property type="entry name" value="EAL_dom"/>
</dbReference>
<sequence>MRRDIGIGAAFRLQPQHKGPLGIIYMAWHGKSKDLAAIRSQLHRRWKPFVEQAILEQNTTWQKALSLTCEWISDDVYLCIQLPQKRDELIEEQLLELGSLLKNDWERRFRFMMPSGEMQPELSELRLHAGVSFLTDEISDEHRWYEGIKQAIVHGQTHGATERSLKRRALEQYIQGQTLHSVYQPILSLKNDEIYGYEALSRFPDKRWFDGPQQLFDFAEEEGLMYALDRLARERAIEGSTGLANGQKLFINITAQIMEDASFTPGQTLLLLERYDLSPSNVVFEITERSSIEDFSSVKRMLDHYRKQGYQIAIDDAGAGYSSLQSIVELQPDYIKIDRSLISGIHRDPMKEHIVHTFTEMAAKMDISLVAEGIEEQAELLHLKAIGIHYAQGYLLGRPQPGIG</sequence>
<keyword evidence="2" id="KW-1185">Reference proteome</keyword>
<proteinExistence type="predicted"/>
<gene>
    <name evidence="1" type="ORF">Back11_03100</name>
</gene>
<dbReference type="OrthoDB" id="581425at2"/>
<dbReference type="Proteomes" id="UP000275368">
    <property type="component" value="Chromosome"/>
</dbReference>
<dbReference type="SMART" id="SM00052">
    <property type="entry name" value="EAL"/>
    <property type="match status" value="1"/>
</dbReference>
<evidence type="ECO:0000313" key="2">
    <source>
        <dbReference type="Proteomes" id="UP000275368"/>
    </source>
</evidence>
<organism evidence="1 2">
    <name type="scientific">Paenibacillus baekrokdamisoli</name>
    <dbReference type="NCBI Taxonomy" id="1712516"/>
    <lineage>
        <taxon>Bacteria</taxon>
        <taxon>Bacillati</taxon>
        <taxon>Bacillota</taxon>
        <taxon>Bacilli</taxon>
        <taxon>Bacillales</taxon>
        <taxon>Paenibacillaceae</taxon>
        <taxon>Paenibacillus</taxon>
    </lineage>
</organism>
<dbReference type="Gene3D" id="3.20.20.450">
    <property type="entry name" value="EAL domain"/>
    <property type="match status" value="1"/>
</dbReference>
<dbReference type="RefSeq" id="WP_125653390.1">
    <property type="nucleotide sequence ID" value="NZ_AP019308.1"/>
</dbReference>
<dbReference type="PANTHER" id="PTHR33121:SF76">
    <property type="entry name" value="SIGNALING PROTEIN"/>
    <property type="match status" value="1"/>
</dbReference>
<dbReference type="CDD" id="cd01948">
    <property type="entry name" value="EAL"/>
    <property type="match status" value="1"/>
</dbReference>